<keyword evidence="2" id="KW-0325">Glycoprotein</keyword>
<keyword evidence="4" id="KW-1185">Reference proteome</keyword>
<proteinExistence type="inferred from homology"/>
<evidence type="ECO:0000256" key="1">
    <source>
        <dbReference type="ARBA" id="ARBA00005679"/>
    </source>
</evidence>
<organism evidence="4 5">
    <name type="scientific">Plectus sambesii</name>
    <dbReference type="NCBI Taxonomy" id="2011161"/>
    <lineage>
        <taxon>Eukaryota</taxon>
        <taxon>Metazoa</taxon>
        <taxon>Ecdysozoa</taxon>
        <taxon>Nematoda</taxon>
        <taxon>Chromadorea</taxon>
        <taxon>Plectida</taxon>
        <taxon>Plectina</taxon>
        <taxon>Plectoidea</taxon>
        <taxon>Plectidae</taxon>
        <taxon>Plectus</taxon>
    </lineage>
</organism>
<feature type="chain" id="PRO_5037954254" evidence="3">
    <location>
        <begin position="20"/>
        <end position="194"/>
    </location>
</feature>
<dbReference type="Pfam" id="PF03227">
    <property type="entry name" value="GILT"/>
    <property type="match status" value="1"/>
</dbReference>
<reference evidence="5" key="1">
    <citation type="submission" date="2022-11" db="UniProtKB">
        <authorList>
            <consortium name="WormBaseParasite"/>
        </authorList>
    </citation>
    <scope>IDENTIFICATION</scope>
</reference>
<feature type="signal peptide" evidence="3">
    <location>
        <begin position="1"/>
        <end position="19"/>
    </location>
</feature>
<dbReference type="PANTHER" id="PTHR13234:SF14">
    <property type="entry name" value="GAMMA INTERFERON INDUCIBLE LYSOSOMAL THIOL REDUCTASE"/>
    <property type="match status" value="1"/>
</dbReference>
<dbReference type="WBParaSite" id="PSAMB.scaffold646size44613.g7654.t1">
    <property type="protein sequence ID" value="PSAMB.scaffold646size44613.g7654.t1"/>
    <property type="gene ID" value="PSAMB.scaffold646size44613.g7654"/>
</dbReference>
<dbReference type="GO" id="GO:0016671">
    <property type="term" value="F:oxidoreductase activity, acting on a sulfur group of donors, disulfide as acceptor"/>
    <property type="evidence" value="ECO:0007669"/>
    <property type="project" value="InterPro"/>
</dbReference>
<protein>
    <submittedName>
        <fullName evidence="5">Gamma interferon inducible lysosomal thiol reductase</fullName>
    </submittedName>
</protein>
<evidence type="ECO:0000256" key="2">
    <source>
        <dbReference type="ARBA" id="ARBA00023180"/>
    </source>
</evidence>
<sequence>MLLLFVSFVFIVSQHVTWGQLTRSKQVNVDVYVEAQCPFSTRFFANELMPFVRQFPHVMNLTIIPYGNTECHRIDGRVSCKCFHGPNECQLNQLMNCMIHRHPYIYDYLDTVVCIQGQPDLATAHRSCIAGKPDEWMLMKCARSRRGFRLHLKSGVKTLKTGVENVPWITVNGKYNKPSEYAFRREICGVSELC</sequence>
<dbReference type="AlphaFoldDB" id="A0A914X4N3"/>
<evidence type="ECO:0000313" key="4">
    <source>
        <dbReference type="Proteomes" id="UP000887566"/>
    </source>
</evidence>
<evidence type="ECO:0000313" key="5">
    <source>
        <dbReference type="WBParaSite" id="PSAMB.scaffold646size44613.g7654.t1"/>
    </source>
</evidence>
<name>A0A914X4N3_9BILA</name>
<dbReference type="InterPro" id="IPR004911">
    <property type="entry name" value="Interferon-induced_GILT"/>
</dbReference>
<accession>A0A914X4N3</accession>
<evidence type="ECO:0000256" key="3">
    <source>
        <dbReference type="SAM" id="SignalP"/>
    </source>
</evidence>
<dbReference type="PANTHER" id="PTHR13234">
    <property type="entry name" value="GAMMA-INTERFERON INDUCIBLE LYSOSOMAL THIOL REDUCTASE GILT"/>
    <property type="match status" value="1"/>
</dbReference>
<comment type="similarity">
    <text evidence="1">Belongs to the GILT family.</text>
</comment>
<dbReference type="Proteomes" id="UP000887566">
    <property type="component" value="Unplaced"/>
</dbReference>
<keyword evidence="3" id="KW-0732">Signal</keyword>